<dbReference type="HOGENOM" id="CLU_3130131_0_0_1"/>
<dbReference type="OrthoDB" id="6283029at2759"/>
<organism evidence="2">
    <name type="scientific">Capitella teleta</name>
    <name type="common">Polychaete worm</name>
    <dbReference type="NCBI Taxonomy" id="283909"/>
    <lineage>
        <taxon>Eukaryota</taxon>
        <taxon>Metazoa</taxon>
        <taxon>Spiralia</taxon>
        <taxon>Lophotrochozoa</taxon>
        <taxon>Annelida</taxon>
        <taxon>Polychaeta</taxon>
        <taxon>Sedentaria</taxon>
        <taxon>Scolecida</taxon>
        <taxon>Capitellidae</taxon>
        <taxon>Capitella</taxon>
    </lineage>
</organism>
<evidence type="ECO:0000313" key="3">
    <source>
        <dbReference type="EnsemblMetazoa" id="CapteP60621"/>
    </source>
</evidence>
<dbReference type="InterPro" id="IPR000477">
    <property type="entry name" value="RT_dom"/>
</dbReference>
<dbReference type="Proteomes" id="UP000014760">
    <property type="component" value="Unassembled WGS sequence"/>
</dbReference>
<dbReference type="PROSITE" id="PS50878">
    <property type="entry name" value="RT_POL"/>
    <property type="match status" value="1"/>
</dbReference>
<feature type="non-terminal residue" evidence="2">
    <location>
        <position position="50"/>
    </location>
</feature>
<feature type="domain" description="Reverse transcriptase" evidence="1">
    <location>
        <begin position="1"/>
        <end position="50"/>
    </location>
</feature>
<name>R7VHK6_CAPTE</name>
<dbReference type="AlphaFoldDB" id="R7VHK6"/>
<keyword evidence="4" id="KW-1185">Reference proteome</keyword>
<gene>
    <name evidence="2" type="ORF">CAPTEDRAFT_60621</name>
</gene>
<reference evidence="3" key="3">
    <citation type="submission" date="2015-06" db="UniProtKB">
        <authorList>
            <consortium name="EnsemblMetazoa"/>
        </authorList>
    </citation>
    <scope>IDENTIFICATION</scope>
</reference>
<evidence type="ECO:0000259" key="1">
    <source>
        <dbReference type="PROSITE" id="PS50878"/>
    </source>
</evidence>
<dbReference type="EMBL" id="AMQN01034997">
    <property type="status" value="NOT_ANNOTATED_CDS"/>
    <property type="molecule type" value="Genomic_DNA"/>
</dbReference>
<reference evidence="2 4" key="2">
    <citation type="journal article" date="2013" name="Nature">
        <title>Insights into bilaterian evolution from three spiralian genomes.</title>
        <authorList>
            <person name="Simakov O."/>
            <person name="Marletaz F."/>
            <person name="Cho S.J."/>
            <person name="Edsinger-Gonzales E."/>
            <person name="Havlak P."/>
            <person name="Hellsten U."/>
            <person name="Kuo D.H."/>
            <person name="Larsson T."/>
            <person name="Lv J."/>
            <person name="Arendt D."/>
            <person name="Savage R."/>
            <person name="Osoegawa K."/>
            <person name="de Jong P."/>
            <person name="Grimwood J."/>
            <person name="Chapman J.A."/>
            <person name="Shapiro H."/>
            <person name="Aerts A."/>
            <person name="Otillar R.P."/>
            <person name="Terry A.Y."/>
            <person name="Boore J.L."/>
            <person name="Grigoriev I.V."/>
            <person name="Lindberg D.R."/>
            <person name="Seaver E.C."/>
            <person name="Weisblat D.A."/>
            <person name="Putnam N.H."/>
            <person name="Rokhsar D.S."/>
        </authorList>
    </citation>
    <scope>NUCLEOTIDE SEQUENCE</scope>
    <source>
        <strain evidence="2 4">I ESC-2004</strain>
    </source>
</reference>
<accession>R7VHK6</accession>
<proteinExistence type="predicted"/>
<reference evidence="4" key="1">
    <citation type="submission" date="2012-12" db="EMBL/GenBank/DDBJ databases">
        <authorList>
            <person name="Hellsten U."/>
            <person name="Grimwood J."/>
            <person name="Chapman J.A."/>
            <person name="Shapiro H."/>
            <person name="Aerts A."/>
            <person name="Otillar R.P."/>
            <person name="Terry A.Y."/>
            <person name="Boore J.L."/>
            <person name="Simakov O."/>
            <person name="Marletaz F."/>
            <person name="Cho S.-J."/>
            <person name="Edsinger-Gonzales E."/>
            <person name="Havlak P."/>
            <person name="Kuo D.-H."/>
            <person name="Larsson T."/>
            <person name="Lv J."/>
            <person name="Arendt D."/>
            <person name="Savage R."/>
            <person name="Osoegawa K."/>
            <person name="de Jong P."/>
            <person name="Lindberg D.R."/>
            <person name="Seaver E.C."/>
            <person name="Weisblat D.A."/>
            <person name="Putnam N.H."/>
            <person name="Grigoriev I.V."/>
            <person name="Rokhsar D.S."/>
        </authorList>
    </citation>
    <scope>NUCLEOTIDE SEQUENCE</scope>
    <source>
        <strain evidence="4">I ESC-2004</strain>
    </source>
</reference>
<dbReference type="EMBL" id="KB291996">
    <property type="protein sequence ID" value="ELU18323.1"/>
    <property type="molecule type" value="Genomic_DNA"/>
</dbReference>
<sequence>GISGPMYNFIQSFISNRECTVAVGDTQSDVFVPLNGLPQGSVISPTLFLI</sequence>
<evidence type="ECO:0000313" key="4">
    <source>
        <dbReference type="Proteomes" id="UP000014760"/>
    </source>
</evidence>
<evidence type="ECO:0000313" key="2">
    <source>
        <dbReference type="EMBL" id="ELU18323.1"/>
    </source>
</evidence>
<protein>
    <recommendedName>
        <fullName evidence="1">Reverse transcriptase domain-containing protein</fullName>
    </recommendedName>
</protein>
<dbReference type="EnsemblMetazoa" id="CapteT60621">
    <property type="protein sequence ID" value="CapteP60621"/>
    <property type="gene ID" value="CapteG60621"/>
</dbReference>
<feature type="non-terminal residue" evidence="2">
    <location>
        <position position="1"/>
    </location>
</feature>